<dbReference type="PANTHER" id="PTHR38595:SF2">
    <property type="entry name" value="TYPE VI SECRETION SYSTEM BASEPLATE SUBUNIT TSSE"/>
    <property type="match status" value="1"/>
</dbReference>
<organism evidence="2 3">
    <name type="scientific">Massilia jejuensis</name>
    <dbReference type="NCBI Taxonomy" id="648894"/>
    <lineage>
        <taxon>Bacteria</taxon>
        <taxon>Pseudomonadati</taxon>
        <taxon>Pseudomonadota</taxon>
        <taxon>Betaproteobacteria</taxon>
        <taxon>Burkholderiales</taxon>
        <taxon>Oxalobacteraceae</taxon>
        <taxon>Telluria group</taxon>
        <taxon>Massilia</taxon>
    </lineage>
</organism>
<gene>
    <name evidence="2" type="primary">tssE</name>
    <name evidence="2" type="ORF">ACFPOU_16575</name>
</gene>
<dbReference type="SUPFAM" id="SSF160719">
    <property type="entry name" value="gpW/gp25-like"/>
    <property type="match status" value="1"/>
</dbReference>
<dbReference type="PANTHER" id="PTHR38595">
    <property type="entry name" value="CYTOPLASMIC PROTEIN-RELATED"/>
    <property type="match status" value="1"/>
</dbReference>
<dbReference type="EMBL" id="JBHSMS010000053">
    <property type="protein sequence ID" value="MFC5512729.1"/>
    <property type="molecule type" value="Genomic_DNA"/>
</dbReference>
<protein>
    <submittedName>
        <fullName evidence="2">Type VI secretion system baseplate subunit TssE</fullName>
    </submittedName>
</protein>
<dbReference type="Pfam" id="PF04965">
    <property type="entry name" value="GPW_gp25"/>
    <property type="match status" value="1"/>
</dbReference>
<dbReference type="NCBIfam" id="TIGR03357">
    <property type="entry name" value="VI_zyme"/>
    <property type="match status" value="1"/>
</dbReference>
<dbReference type="Gene3D" id="3.10.450.40">
    <property type="match status" value="1"/>
</dbReference>
<dbReference type="InterPro" id="IPR017737">
    <property type="entry name" value="TssE1-like"/>
</dbReference>
<name>A0ABW0PJ96_9BURK</name>
<comment type="caution">
    <text evidence="2">The sequence shown here is derived from an EMBL/GenBank/DDBJ whole genome shotgun (WGS) entry which is preliminary data.</text>
</comment>
<proteinExistence type="predicted"/>
<sequence length="167" mass="17871">MNGFAPGLLDRLMDERSQPGGAAPAAAPGLTIDQVKDQVARDLEALLNTRAALPASAFERFPLARASILNYGLVDFAAFCLSSDEDRAAICASLTRAIETHEPRLKDVSASLELAEGSVNRLDFVIHARLELEAGGDTVNFSAALQPSSLHYAIRKVSRPRGDAGRR</sequence>
<feature type="domain" description="IraD/Gp25-like" evidence="1">
    <location>
        <begin position="34"/>
        <end position="132"/>
    </location>
</feature>
<accession>A0ABW0PJ96</accession>
<dbReference type="InterPro" id="IPR007048">
    <property type="entry name" value="IraD/Gp25-like"/>
</dbReference>
<evidence type="ECO:0000313" key="3">
    <source>
        <dbReference type="Proteomes" id="UP001596031"/>
    </source>
</evidence>
<dbReference type="InterPro" id="IPR053176">
    <property type="entry name" value="T6SS_TssE1-like"/>
</dbReference>
<evidence type="ECO:0000313" key="2">
    <source>
        <dbReference type="EMBL" id="MFC5512729.1"/>
    </source>
</evidence>
<keyword evidence="3" id="KW-1185">Reference proteome</keyword>
<reference evidence="3" key="1">
    <citation type="journal article" date="2019" name="Int. J. Syst. Evol. Microbiol.">
        <title>The Global Catalogue of Microorganisms (GCM) 10K type strain sequencing project: providing services to taxonomists for standard genome sequencing and annotation.</title>
        <authorList>
            <consortium name="The Broad Institute Genomics Platform"/>
            <consortium name="The Broad Institute Genome Sequencing Center for Infectious Disease"/>
            <person name="Wu L."/>
            <person name="Ma J."/>
        </authorList>
    </citation>
    <scope>NUCLEOTIDE SEQUENCE [LARGE SCALE GENOMIC DNA]</scope>
    <source>
        <strain evidence="3">CCUG 38813</strain>
    </source>
</reference>
<dbReference type="Proteomes" id="UP001596031">
    <property type="component" value="Unassembled WGS sequence"/>
</dbReference>
<dbReference type="RefSeq" id="WP_379723540.1">
    <property type="nucleotide sequence ID" value="NZ_JBHSMS010000053.1"/>
</dbReference>
<evidence type="ECO:0000259" key="1">
    <source>
        <dbReference type="Pfam" id="PF04965"/>
    </source>
</evidence>